<gene>
    <name evidence="2" type="ORF">ENW73_08630</name>
</gene>
<sequence>MKNINQPSLLTGIFRGCTMKRKVIISTFFLAFLVLSAFGQPIDTAWVRFYNGTGDSIDYAIAMKIDNFGNIYVSGYSWDDTTKEDFATLKYSRNGNLLWTKRYNSANEQDRVTAMTLDGIGNIYVTGFSANGTNVGYLTIKYLSNGDTAWVRRYEQTGYNCYPSSITVDNSGNAYVTGMRLGGPTAADYLTIKYNNSGDTVWTRIYNGPDNNYDSASAIVADNLGNCYVTGYSMQNGMEDYLTIKYDAFGNTIWTRRYTRSSDSEDKALAMVLDKSGNLLVTGYSERGAGDFDFLTIKYYPSGDTAWLRRFNRSGGYDDIATSIAIDNLNNVYVIGTSDQPIGTGDDYLTIKYDSYGNQLWTAYYDGDDSFDEPRAICLDELGNCYVTGKSYHSASDYDYATVKYNSSGTEQWIVRYNGSANGSDDACAIGLDDSGMIYVAGSVYRGTSHFDYGIIRYYEINDVGLNEIMVPNSGDTLDCYTGLTPEVSVINYGGTNNPFLVWFKVYREGNLVYSRSEEVSLNPGETTEVTFDGVIVTSSGNYTFQSYTVLSGDMNPANDTQSGWFFVNPPTPQAWIRMREISPGVSGKPVKYGGSLVAVRGLYIYAFKGNNTNEFYEYFINGDSWSVKCTIPYAPEKKKRVKRGAALCYDSRDTMIYALKGNNTTEFWAYDPNLDTWVQKRSLPEGVSGRRVKGGSGLAYQRVGDNRYIYCLKGSKTREFYKYHINGDSWISLPDAPLGISQKYFKEGSCLVRAGNYIYALKGYYNEFFAYSLDDDTWITKKPLPFVGIEGRKKKTKDGAAMTYDGNRRIIYALKGGNCNEFWAYFIDADTWIELPPMPLEPSLRKVKSGGALAFAQDRVFAFKGNKTFEFWMYTWDSTQLFSLTNAQDFPTSMPSNDKLLLGINPNPVRDKLNICYRTITPGIVGLKLYDITGRCVKSLDFGRKDVGVHHHNLAVDGLISGVYVLTLEQKGVGMISDKTIKKLIILK</sequence>
<dbReference type="NCBIfam" id="TIGR04183">
    <property type="entry name" value="Por_Secre_tail"/>
    <property type="match status" value="1"/>
</dbReference>
<dbReference type="SUPFAM" id="SSF117281">
    <property type="entry name" value="Kelch motif"/>
    <property type="match status" value="1"/>
</dbReference>
<dbReference type="InterPro" id="IPR052918">
    <property type="entry name" value="Motility_Chemotaxis_Reg"/>
</dbReference>
<reference evidence="2" key="1">
    <citation type="journal article" date="2020" name="mSystems">
        <title>Genome- and Community-Level Interaction Insights into Carbon Utilization and Element Cycling Functions of Hydrothermarchaeota in Hydrothermal Sediment.</title>
        <authorList>
            <person name="Zhou Z."/>
            <person name="Liu Y."/>
            <person name="Xu W."/>
            <person name="Pan J."/>
            <person name="Luo Z.H."/>
            <person name="Li M."/>
        </authorList>
    </citation>
    <scope>NUCLEOTIDE SEQUENCE [LARGE SCALE GENOMIC DNA]</scope>
    <source>
        <strain evidence="2">SpSt-876</strain>
    </source>
</reference>
<dbReference type="InterPro" id="IPR015915">
    <property type="entry name" value="Kelch-typ_b-propeller"/>
</dbReference>
<organism evidence="2">
    <name type="scientific">candidate division WOR-3 bacterium</name>
    <dbReference type="NCBI Taxonomy" id="2052148"/>
    <lineage>
        <taxon>Bacteria</taxon>
        <taxon>Bacteria division WOR-3</taxon>
    </lineage>
</organism>
<dbReference type="SUPFAM" id="SSF101898">
    <property type="entry name" value="NHL repeat"/>
    <property type="match status" value="1"/>
</dbReference>
<name>A0A7C6EEN4_UNCW3</name>
<dbReference type="PANTHER" id="PTHR35580">
    <property type="entry name" value="CELL SURFACE GLYCOPROTEIN (S-LAYER PROTEIN)-LIKE PROTEIN"/>
    <property type="match status" value="1"/>
</dbReference>
<protein>
    <submittedName>
        <fullName evidence="2">T9SS type A sorting domain-containing protein</fullName>
    </submittedName>
</protein>
<dbReference type="Gene3D" id="2.120.10.30">
    <property type="entry name" value="TolB, C-terminal domain"/>
    <property type="match status" value="2"/>
</dbReference>
<dbReference type="EMBL" id="DTLI01000206">
    <property type="protein sequence ID" value="HHS52902.1"/>
    <property type="molecule type" value="Genomic_DNA"/>
</dbReference>
<dbReference type="PANTHER" id="PTHR35580:SF1">
    <property type="entry name" value="PHYTASE-LIKE DOMAIN-CONTAINING PROTEIN"/>
    <property type="match status" value="1"/>
</dbReference>
<proteinExistence type="predicted"/>
<dbReference type="Gene3D" id="2.120.10.80">
    <property type="entry name" value="Kelch-type beta propeller"/>
    <property type="match status" value="2"/>
</dbReference>
<evidence type="ECO:0000313" key="2">
    <source>
        <dbReference type="EMBL" id="HHS52902.1"/>
    </source>
</evidence>
<dbReference type="InterPro" id="IPR010620">
    <property type="entry name" value="SBBP_repeat"/>
</dbReference>
<dbReference type="Pfam" id="PF06739">
    <property type="entry name" value="SBBP"/>
    <property type="match status" value="2"/>
</dbReference>
<dbReference type="InterPro" id="IPR011042">
    <property type="entry name" value="6-blade_b-propeller_TolB-like"/>
</dbReference>
<comment type="caution">
    <text evidence="2">The sequence shown here is derived from an EMBL/GenBank/DDBJ whole genome shotgun (WGS) entry which is preliminary data.</text>
</comment>
<dbReference type="AlphaFoldDB" id="A0A7C6EEN4"/>
<accession>A0A7C6EEN4</accession>
<dbReference type="InterPro" id="IPR026444">
    <property type="entry name" value="Secre_tail"/>
</dbReference>
<dbReference type="Pfam" id="PF18962">
    <property type="entry name" value="Por_Secre_tail"/>
    <property type="match status" value="1"/>
</dbReference>
<evidence type="ECO:0000259" key="1">
    <source>
        <dbReference type="Pfam" id="PF18962"/>
    </source>
</evidence>
<feature type="domain" description="Secretion system C-terminal sorting" evidence="1">
    <location>
        <begin position="905"/>
        <end position="976"/>
    </location>
</feature>